<feature type="signal peptide" evidence="1">
    <location>
        <begin position="1"/>
        <end position="18"/>
    </location>
</feature>
<evidence type="ECO:0000313" key="3">
    <source>
        <dbReference type="EMBL" id="MBM3115602.1"/>
    </source>
</evidence>
<organism evidence="3 4">
    <name type="scientific">Jeongeupia naejangsanensis</name>
    <dbReference type="NCBI Taxonomy" id="613195"/>
    <lineage>
        <taxon>Bacteria</taxon>
        <taxon>Pseudomonadati</taxon>
        <taxon>Pseudomonadota</taxon>
        <taxon>Betaproteobacteria</taxon>
        <taxon>Neisseriales</taxon>
        <taxon>Chitinibacteraceae</taxon>
        <taxon>Jeongeupia</taxon>
    </lineage>
</organism>
<keyword evidence="4" id="KW-1185">Reference proteome</keyword>
<protein>
    <submittedName>
        <fullName evidence="3">DUF1311 domain-containing protein</fullName>
    </submittedName>
</protein>
<reference evidence="3 4" key="1">
    <citation type="submission" date="2021-01" db="EMBL/GenBank/DDBJ databases">
        <title>Draft Genome Sequence and Polyhydroxyalkanoate Biosynthetic Potential of Jeongeupia naejangsanensis Type Strain DSM 24253.</title>
        <authorList>
            <person name="Turrini P."/>
            <person name="Artuso I."/>
            <person name="Lugli G.A."/>
            <person name="Frangipani E."/>
            <person name="Ventura M."/>
            <person name="Visca P."/>
        </authorList>
    </citation>
    <scope>NUCLEOTIDE SEQUENCE [LARGE SCALE GENOMIC DNA]</scope>
    <source>
        <strain evidence="3 4">DSM 24253</strain>
    </source>
</reference>
<dbReference type="Proteomes" id="UP000809431">
    <property type="component" value="Unassembled WGS sequence"/>
</dbReference>
<evidence type="ECO:0000313" key="4">
    <source>
        <dbReference type="Proteomes" id="UP000809431"/>
    </source>
</evidence>
<name>A0ABS2BJ17_9NEIS</name>
<dbReference type="RefSeq" id="WP_203537256.1">
    <property type="nucleotide sequence ID" value="NZ_JAESND010000002.1"/>
</dbReference>
<gene>
    <name evidence="3" type="ORF">JMJ54_07165</name>
</gene>
<comment type="caution">
    <text evidence="3">The sequence shown here is derived from an EMBL/GenBank/DDBJ whole genome shotgun (WGS) entry which is preliminary data.</text>
</comment>
<evidence type="ECO:0000259" key="2">
    <source>
        <dbReference type="Pfam" id="PF07007"/>
    </source>
</evidence>
<accession>A0ABS2BJ17</accession>
<dbReference type="InterPro" id="IPR009739">
    <property type="entry name" value="LprI-like_N"/>
</dbReference>
<dbReference type="Gene3D" id="1.20.1270.180">
    <property type="match status" value="1"/>
</dbReference>
<dbReference type="EMBL" id="JAESND010000002">
    <property type="protein sequence ID" value="MBM3115602.1"/>
    <property type="molecule type" value="Genomic_DNA"/>
</dbReference>
<dbReference type="Pfam" id="PF07007">
    <property type="entry name" value="LprI"/>
    <property type="match status" value="1"/>
</dbReference>
<sequence length="133" mass="14598">MIRRFAVTLLLTAGTALAQPSPPAISECDQHSADQAELTRCLNRLETGATQDRLNAETAARAAMRRLEDTSPASHALGLFETDVAAYLAYRDARCDWAGAPFHSGSVADVAMQTCRIDMDRHRADELSRFYVN</sequence>
<keyword evidence="1" id="KW-0732">Signal</keyword>
<feature type="domain" description="Lysozyme inhibitor LprI-like N-terminal" evidence="2">
    <location>
        <begin position="28"/>
        <end position="127"/>
    </location>
</feature>
<feature type="chain" id="PRO_5045637822" evidence="1">
    <location>
        <begin position="19"/>
        <end position="133"/>
    </location>
</feature>
<proteinExistence type="predicted"/>
<evidence type="ECO:0000256" key="1">
    <source>
        <dbReference type="SAM" id="SignalP"/>
    </source>
</evidence>